<dbReference type="PROSITE" id="PS50882">
    <property type="entry name" value="YTH"/>
    <property type="match status" value="1"/>
</dbReference>
<sequence length="1574" mass="175764">MMPRKDKSRSERGPALTEDVCIGEDVKIGIHLAVERFRLDATKEELAFPTSLSTTERAYVHRYCEKLGGLKTRSRGNGQNRYITVTKHNKAKGKWTPDLLSFSRNELGYVTQLLQRFPVNDRERDDLTPVVKKRASTHDGSKDKSSQGRLVGSPAQVPPKRSASDLNKFRQSLPVFKMGPNIIETINSNKVCLIAGETGSGKTTQVPQLILDDCHEKKRPCRILCTQPRRIAAVTIAERVAAERGEKIGGTVGYQIRLESKVSSKTVLTFCTAGVVLRNLVGTESNLGTVTHVVVDEVHERDKFVDFLLLCLREVLEKHPNLRLILMSATLNMELFSEYFDNCPIICVPGSLHDVEEYFLEDILKWTNYKSREMNKALEKSKSAKKTEDLLSEWFSVKDATSGETLDSDFEDDSDVTTSDNVEELGEEKENLDPAVKKEMDDLLQEVWLSGNKELFHKILLLISSEHISVDYEQSESGVTALMIAAGRGFVDIVEHLLDLGANFNVKTNHEWTAIDFAKQFEQQEIVELLQAYALASESRLASAKDEDMELISAEDRELLSAYQHSFDDEKVDTDLITELILKLHFDCKEGAILVFLPGYEDIMTVHGKIIHDERFASKKNTFLLFTLHSSIQASEQKKVFRATSKGVRKIILSTNIAETSVTINDVVYVIDSGKVKEKTFDALSNFSTLNSNWISKASALQRKGRAGRCQAGKCYHLFSRGRYVHLQDYPTPEILRLPLQEVCLHTKLLAPNTETITGFLSKCPQAPPPLVIINAVQLLKEIDALDPWEELTELGQHLVDLPVEPKLGKMVLYAVVLKCLDPVLTIVCTMAHREPFILPTQPYMRRNVLGIRRKLAEQTYSDHFVFLRAFQLWQKARLDGREYEFCDKYSVSSATMHMLVGMRMQILHQLKLSGFLRTQGALGGVRDLNANADNWAVVKACLVAGTYPNIIQKATPTSLNTRKDSHVRFQNTSVIGPVLRANHGSYKRLLLKTIKDMPSRWVIYDEMSRAGRFSQARGCTLVSALSVFLFGGPSKVPKNAMKDKVDPESDGDEPKTADDLGGIMKVFRPDDWLTFHCSSMDGAAGLELRMKLHSLFLTRIKYPHRPWTQADEATLQTVTSLLTNADAVIGLTNPIGVGQRPKQMVLESVVGHGVEEYYGSQYHHHQQQRLAPHHGYNTGHSRGGGDEVSDQTRDSCFFIMKAANHKLLEISQTKNFWATSTGHEGKLSKAYMSGRVVYLIFSVQGSGHFQGFAKMTSSIARTKSPDFPSPGLSAIFSVEWLKSAHLPFQLCHHLLNPWNENKKVQESRDGQELEAHVGSQLLKLWDKFHHQLKPFKLGQSHRQRSLDTPPPTQQQQQKGHRGQTSQRQAQVKLQQRGKDRQGEAGSTPSEGNSGGEDASSVGSKKKMDRKDSDCSSPAPSTNSNEGSNSSRDSPAHLSHRLRQLSTESSQSESSSQGLLGEPPSGLMPFPGVSLSAQQNANTGATAASYSLFLQQQQQQQQQQAFALAQQGYVGARLNPFLVPQGGMMGQGIMMNPQAALQRVMMLPRGHPQAGMQQQQPPHYSDGGHHQPQQ</sequence>
<keyword evidence="10" id="KW-0347">Helicase</keyword>
<dbReference type="CDD" id="cd18791">
    <property type="entry name" value="SF2_C_RHA"/>
    <property type="match status" value="1"/>
</dbReference>
<dbReference type="PROSITE" id="PS50088">
    <property type="entry name" value="ANK_REPEAT"/>
    <property type="match status" value="1"/>
</dbReference>
<feature type="compositionally biased region" description="Low complexity" evidence="4">
    <location>
        <begin position="1444"/>
        <end position="1462"/>
    </location>
</feature>
<dbReference type="PROSITE" id="PS51194">
    <property type="entry name" value="HELICASE_CTER"/>
    <property type="match status" value="1"/>
</dbReference>
<dbReference type="PROSITE" id="PS51192">
    <property type="entry name" value="HELICASE_ATP_BIND_1"/>
    <property type="match status" value="1"/>
</dbReference>
<dbReference type="SMART" id="SM00847">
    <property type="entry name" value="HA2"/>
    <property type="match status" value="1"/>
</dbReference>
<dbReference type="Pfam" id="PF04408">
    <property type="entry name" value="WHD_HA2"/>
    <property type="match status" value="1"/>
</dbReference>
<dbReference type="InterPro" id="IPR007275">
    <property type="entry name" value="YTH_domain"/>
</dbReference>
<feature type="region of interest" description="Disordered" evidence="4">
    <location>
        <begin position="405"/>
        <end position="429"/>
    </location>
</feature>
<dbReference type="PANTHER" id="PTHR18934">
    <property type="entry name" value="ATP-DEPENDENT RNA HELICASE"/>
    <property type="match status" value="1"/>
</dbReference>
<dbReference type="InterPro" id="IPR014001">
    <property type="entry name" value="Helicase_ATP-bd"/>
</dbReference>
<feature type="repeat" description="ANK" evidence="3">
    <location>
        <begin position="477"/>
        <end position="509"/>
    </location>
</feature>
<dbReference type="Gene3D" id="3.30.1370.50">
    <property type="entry name" value="R3H-like domain"/>
    <property type="match status" value="1"/>
</dbReference>
<reference evidence="10" key="1">
    <citation type="submission" date="2025-08" db="UniProtKB">
        <authorList>
            <consortium name="RefSeq"/>
        </authorList>
    </citation>
    <scope>IDENTIFICATION</scope>
</reference>
<dbReference type="Pfam" id="PF04146">
    <property type="entry name" value="YTH"/>
    <property type="match status" value="1"/>
</dbReference>
<dbReference type="SMART" id="SM00248">
    <property type="entry name" value="ANK"/>
    <property type="match status" value="1"/>
</dbReference>
<proteinExistence type="predicted"/>
<keyword evidence="3" id="KW-0040">ANK repeat</keyword>
<feature type="domain" description="YTH" evidence="5">
    <location>
        <begin position="1196"/>
        <end position="1326"/>
    </location>
</feature>
<feature type="region of interest" description="Disordered" evidence="4">
    <location>
        <begin position="1339"/>
        <end position="1475"/>
    </location>
</feature>
<name>A0ABM0JBA1_APLCA</name>
<dbReference type="GeneID" id="101861552"/>
<feature type="domain" description="Helicase ATP-binding" evidence="7">
    <location>
        <begin position="183"/>
        <end position="349"/>
    </location>
</feature>
<feature type="compositionally biased region" description="Polar residues" evidence="4">
    <location>
        <begin position="1415"/>
        <end position="1433"/>
    </location>
</feature>
<feature type="region of interest" description="Disordered" evidence="4">
    <location>
        <begin position="125"/>
        <end position="164"/>
    </location>
</feature>
<dbReference type="RefSeq" id="XP_005089719.1">
    <property type="nucleotide sequence ID" value="XM_005089662.3"/>
</dbReference>
<dbReference type="InterPro" id="IPR036867">
    <property type="entry name" value="R3H_dom_sf"/>
</dbReference>
<dbReference type="Gene3D" id="3.40.50.300">
    <property type="entry name" value="P-loop containing nucleotide triphosphate hydrolases"/>
    <property type="match status" value="2"/>
</dbReference>
<dbReference type="InterPro" id="IPR048333">
    <property type="entry name" value="HA2_WH"/>
</dbReference>
<dbReference type="Gene3D" id="1.20.120.1080">
    <property type="match status" value="1"/>
</dbReference>
<feature type="compositionally biased region" description="Basic and acidic residues" evidence="4">
    <location>
        <begin position="1041"/>
        <end position="1059"/>
    </location>
</feature>
<evidence type="ECO:0000256" key="1">
    <source>
        <dbReference type="ARBA" id="ARBA00022741"/>
    </source>
</evidence>
<dbReference type="PROSITE" id="PS50297">
    <property type="entry name" value="ANK_REP_REGION"/>
    <property type="match status" value="1"/>
</dbReference>
<dbReference type="PROSITE" id="PS51061">
    <property type="entry name" value="R3H"/>
    <property type="match status" value="1"/>
</dbReference>
<gene>
    <name evidence="10" type="primary">LOC101861552</name>
</gene>
<evidence type="ECO:0000313" key="9">
    <source>
        <dbReference type="Proteomes" id="UP000694888"/>
    </source>
</evidence>
<dbReference type="CDD" id="cd21134">
    <property type="entry name" value="YTH"/>
    <property type="match status" value="1"/>
</dbReference>
<protein>
    <submittedName>
        <fullName evidence="10">3'-5' RNA helicase YTHDC2</fullName>
    </submittedName>
</protein>
<dbReference type="InterPro" id="IPR027417">
    <property type="entry name" value="P-loop_NTPase"/>
</dbReference>
<organism evidence="9 10">
    <name type="scientific">Aplysia californica</name>
    <name type="common">California sea hare</name>
    <dbReference type="NCBI Taxonomy" id="6500"/>
    <lineage>
        <taxon>Eukaryota</taxon>
        <taxon>Metazoa</taxon>
        <taxon>Spiralia</taxon>
        <taxon>Lophotrochozoa</taxon>
        <taxon>Mollusca</taxon>
        <taxon>Gastropoda</taxon>
        <taxon>Heterobranchia</taxon>
        <taxon>Euthyneura</taxon>
        <taxon>Tectipleura</taxon>
        <taxon>Aplysiida</taxon>
        <taxon>Aplysioidea</taxon>
        <taxon>Aplysiidae</taxon>
        <taxon>Aplysia</taxon>
    </lineage>
</organism>
<dbReference type="InterPro" id="IPR036770">
    <property type="entry name" value="Ankyrin_rpt-contain_sf"/>
</dbReference>
<evidence type="ECO:0000256" key="4">
    <source>
        <dbReference type="SAM" id="MobiDB-lite"/>
    </source>
</evidence>
<evidence type="ECO:0000259" key="7">
    <source>
        <dbReference type="PROSITE" id="PS51192"/>
    </source>
</evidence>
<feature type="domain" description="Helicase C-terminal" evidence="8">
    <location>
        <begin position="576"/>
        <end position="751"/>
    </location>
</feature>
<dbReference type="Pfam" id="PF21010">
    <property type="entry name" value="HA2_C"/>
    <property type="match status" value="1"/>
</dbReference>
<dbReference type="Pfam" id="PF12796">
    <property type="entry name" value="Ank_2"/>
    <property type="match status" value="1"/>
</dbReference>
<dbReference type="InterPro" id="IPR001650">
    <property type="entry name" value="Helicase_C-like"/>
</dbReference>
<dbReference type="Proteomes" id="UP000694888">
    <property type="component" value="Unplaced"/>
</dbReference>
<dbReference type="SUPFAM" id="SSF48403">
    <property type="entry name" value="Ankyrin repeat"/>
    <property type="match status" value="1"/>
</dbReference>
<keyword evidence="1" id="KW-0547">Nucleotide-binding</keyword>
<evidence type="ECO:0000313" key="10">
    <source>
        <dbReference type="RefSeq" id="XP_005089719.1"/>
    </source>
</evidence>
<dbReference type="SUPFAM" id="SSF82708">
    <property type="entry name" value="R3H domain"/>
    <property type="match status" value="1"/>
</dbReference>
<evidence type="ECO:0000259" key="8">
    <source>
        <dbReference type="PROSITE" id="PS51194"/>
    </source>
</evidence>
<dbReference type="Pfam" id="PF00270">
    <property type="entry name" value="DEAD"/>
    <property type="match status" value="1"/>
</dbReference>
<dbReference type="Gene3D" id="1.25.40.20">
    <property type="entry name" value="Ankyrin repeat-containing domain"/>
    <property type="match status" value="1"/>
</dbReference>
<keyword evidence="9" id="KW-1185">Reference proteome</keyword>
<dbReference type="SMART" id="SM00487">
    <property type="entry name" value="DEXDc"/>
    <property type="match status" value="1"/>
</dbReference>
<feature type="region of interest" description="Disordered" evidence="4">
    <location>
        <begin position="1169"/>
        <end position="1188"/>
    </location>
</feature>
<evidence type="ECO:0000256" key="3">
    <source>
        <dbReference type="PROSITE-ProRule" id="PRU00023"/>
    </source>
</evidence>
<dbReference type="Pfam" id="PF01424">
    <property type="entry name" value="R3H"/>
    <property type="match status" value="1"/>
</dbReference>
<keyword evidence="2" id="KW-0067">ATP-binding</keyword>
<dbReference type="SMART" id="SM00393">
    <property type="entry name" value="R3H"/>
    <property type="match status" value="1"/>
</dbReference>
<evidence type="ECO:0000256" key="2">
    <source>
        <dbReference type="ARBA" id="ARBA00022840"/>
    </source>
</evidence>
<feature type="compositionally biased region" description="Acidic residues" evidence="4">
    <location>
        <begin position="406"/>
        <end position="427"/>
    </location>
</feature>
<evidence type="ECO:0000259" key="5">
    <source>
        <dbReference type="PROSITE" id="PS50882"/>
    </source>
</evidence>
<evidence type="ECO:0000259" key="6">
    <source>
        <dbReference type="PROSITE" id="PS51061"/>
    </source>
</evidence>
<dbReference type="InterPro" id="IPR007502">
    <property type="entry name" value="Helicase-assoc_dom"/>
</dbReference>
<dbReference type="InterPro" id="IPR011545">
    <property type="entry name" value="DEAD/DEAH_box_helicase_dom"/>
</dbReference>
<feature type="compositionally biased region" description="Polar residues" evidence="4">
    <location>
        <begin position="1363"/>
        <end position="1374"/>
    </location>
</feature>
<keyword evidence="10" id="KW-0378">Hydrolase</keyword>
<dbReference type="Pfam" id="PF00271">
    <property type="entry name" value="Helicase_C"/>
    <property type="match status" value="1"/>
</dbReference>
<feature type="region of interest" description="Disordered" evidence="4">
    <location>
        <begin position="1040"/>
        <end position="1061"/>
    </location>
</feature>
<accession>A0ABM0JBA1</accession>
<dbReference type="PANTHER" id="PTHR18934:SF213">
    <property type="entry name" value="3'-5' RNA HELICASE YTHDC2"/>
    <property type="match status" value="1"/>
</dbReference>
<dbReference type="InterPro" id="IPR001374">
    <property type="entry name" value="R3H_dom"/>
</dbReference>
<feature type="domain" description="R3H" evidence="6">
    <location>
        <begin position="24"/>
        <end position="89"/>
    </location>
</feature>
<dbReference type="Gene3D" id="3.10.590.10">
    <property type="entry name" value="ph1033 like domains"/>
    <property type="match status" value="1"/>
</dbReference>
<dbReference type="GO" id="GO:0004386">
    <property type="term" value="F:helicase activity"/>
    <property type="evidence" value="ECO:0007669"/>
    <property type="project" value="UniProtKB-KW"/>
</dbReference>
<feature type="compositionally biased region" description="Basic and acidic residues" evidence="4">
    <location>
        <begin position="136"/>
        <end position="146"/>
    </location>
</feature>
<dbReference type="SMART" id="SM00490">
    <property type="entry name" value="HELICc"/>
    <property type="match status" value="1"/>
</dbReference>
<dbReference type="InterPro" id="IPR002110">
    <property type="entry name" value="Ankyrin_rpt"/>
</dbReference>
<dbReference type="SUPFAM" id="SSF52540">
    <property type="entry name" value="P-loop containing nucleoside triphosphate hydrolases"/>
    <property type="match status" value="2"/>
</dbReference>
<feature type="region of interest" description="Disordered" evidence="4">
    <location>
        <begin position="1551"/>
        <end position="1574"/>
    </location>
</feature>